<dbReference type="EMBL" id="BSPD01000035">
    <property type="protein sequence ID" value="GLS25766.1"/>
    <property type="molecule type" value="Genomic_DNA"/>
</dbReference>
<dbReference type="AlphaFoldDB" id="A0AA37T8B8"/>
<dbReference type="InterPro" id="IPR008920">
    <property type="entry name" value="TF_FadR/GntR_C"/>
</dbReference>
<organism evidence="5 6">
    <name type="scientific">Marinibactrum halimedae</name>
    <dbReference type="NCBI Taxonomy" id="1444977"/>
    <lineage>
        <taxon>Bacteria</taxon>
        <taxon>Pseudomonadati</taxon>
        <taxon>Pseudomonadota</taxon>
        <taxon>Gammaproteobacteria</taxon>
        <taxon>Cellvibrionales</taxon>
        <taxon>Cellvibrionaceae</taxon>
        <taxon>Marinibactrum</taxon>
    </lineage>
</organism>
<dbReference type="CDD" id="cd07377">
    <property type="entry name" value="WHTH_GntR"/>
    <property type="match status" value="1"/>
</dbReference>
<dbReference type="PANTHER" id="PTHR43537">
    <property type="entry name" value="TRANSCRIPTIONAL REGULATOR, GNTR FAMILY"/>
    <property type="match status" value="1"/>
</dbReference>
<dbReference type="PANTHER" id="PTHR43537:SF44">
    <property type="entry name" value="GNTR FAMILY REGULATORY PROTEIN"/>
    <property type="match status" value="1"/>
</dbReference>
<evidence type="ECO:0000256" key="3">
    <source>
        <dbReference type="ARBA" id="ARBA00023163"/>
    </source>
</evidence>
<dbReference type="InterPro" id="IPR011711">
    <property type="entry name" value="GntR_C"/>
</dbReference>
<dbReference type="GO" id="GO:0003700">
    <property type="term" value="F:DNA-binding transcription factor activity"/>
    <property type="evidence" value="ECO:0007669"/>
    <property type="project" value="InterPro"/>
</dbReference>
<accession>A0AA37T8B8</accession>
<evidence type="ECO:0000313" key="5">
    <source>
        <dbReference type="EMBL" id="GLS25766.1"/>
    </source>
</evidence>
<evidence type="ECO:0000256" key="1">
    <source>
        <dbReference type="ARBA" id="ARBA00023015"/>
    </source>
</evidence>
<keyword evidence="2" id="KW-0238">DNA-binding</keyword>
<dbReference type="Gene3D" id="1.10.10.10">
    <property type="entry name" value="Winged helix-like DNA-binding domain superfamily/Winged helix DNA-binding domain"/>
    <property type="match status" value="1"/>
</dbReference>
<protein>
    <submittedName>
        <fullName evidence="5">GntR family transcriptional regulator</fullName>
    </submittedName>
</protein>
<comment type="caution">
    <text evidence="5">The sequence shown here is derived from an EMBL/GenBank/DDBJ whole genome shotgun (WGS) entry which is preliminary data.</text>
</comment>
<dbReference type="Pfam" id="PF00392">
    <property type="entry name" value="GntR"/>
    <property type="match status" value="1"/>
</dbReference>
<dbReference type="Proteomes" id="UP001156870">
    <property type="component" value="Unassembled WGS sequence"/>
</dbReference>
<dbReference type="SUPFAM" id="SSF48008">
    <property type="entry name" value="GntR ligand-binding domain-like"/>
    <property type="match status" value="1"/>
</dbReference>
<dbReference type="InterPro" id="IPR036390">
    <property type="entry name" value="WH_DNA-bd_sf"/>
</dbReference>
<keyword evidence="3" id="KW-0804">Transcription</keyword>
<dbReference type="SUPFAM" id="SSF46785">
    <property type="entry name" value="Winged helix' DNA-binding domain"/>
    <property type="match status" value="1"/>
</dbReference>
<evidence type="ECO:0000313" key="6">
    <source>
        <dbReference type="Proteomes" id="UP001156870"/>
    </source>
</evidence>
<feature type="domain" description="HTH gntR-type" evidence="4">
    <location>
        <begin position="6"/>
        <end position="74"/>
    </location>
</feature>
<dbReference type="SMART" id="SM00895">
    <property type="entry name" value="FCD"/>
    <property type="match status" value="1"/>
</dbReference>
<gene>
    <name evidence="5" type="ORF">GCM10007877_14800</name>
</gene>
<reference evidence="5 6" key="1">
    <citation type="journal article" date="2014" name="Int. J. Syst. Evol. Microbiol.">
        <title>Complete genome sequence of Corynebacterium casei LMG S-19264T (=DSM 44701T), isolated from a smear-ripened cheese.</title>
        <authorList>
            <consortium name="US DOE Joint Genome Institute (JGI-PGF)"/>
            <person name="Walter F."/>
            <person name="Albersmeier A."/>
            <person name="Kalinowski J."/>
            <person name="Ruckert C."/>
        </authorList>
    </citation>
    <scope>NUCLEOTIDE SEQUENCE [LARGE SCALE GENOMIC DNA]</scope>
    <source>
        <strain evidence="5 6">NBRC 110095</strain>
    </source>
</reference>
<dbReference type="Gene3D" id="1.20.120.530">
    <property type="entry name" value="GntR ligand-binding domain-like"/>
    <property type="match status" value="1"/>
</dbReference>
<keyword evidence="6" id="KW-1185">Reference proteome</keyword>
<dbReference type="RefSeq" id="WP_232593932.1">
    <property type="nucleotide sequence ID" value="NZ_BSPD01000035.1"/>
</dbReference>
<dbReference type="InterPro" id="IPR036388">
    <property type="entry name" value="WH-like_DNA-bd_sf"/>
</dbReference>
<dbReference type="PROSITE" id="PS50949">
    <property type="entry name" value="HTH_GNTR"/>
    <property type="match status" value="1"/>
</dbReference>
<dbReference type="PRINTS" id="PR00035">
    <property type="entry name" value="HTHGNTR"/>
</dbReference>
<name>A0AA37T8B8_9GAMM</name>
<sequence length="275" mass="30955">MADSSRSLTQTIVQDLGQAIIAGVYTPENPFPIEAELCKQFNVSRSVLREAVKMLTSKGLLSARPRQGTWVQPEKNWNLLDSNVLNWMVSHKPSIDLLIEFTETRLAIEPKAAYFAATRATPIRIDKISQSISRMKLASCGERDPFQSDFEFHVAVLESSENRFFCQLKELIAAALKLHIRFQNALGDSLPLDFEYHEKVTQGILNRDPDTAEKAMRDLLMHVLTRIQTIHQSESIATAETITRASEKDLTVDINTNDSSEETLNASKIEQHTAL</sequence>
<proteinExistence type="predicted"/>
<keyword evidence="1" id="KW-0805">Transcription regulation</keyword>
<dbReference type="SMART" id="SM00345">
    <property type="entry name" value="HTH_GNTR"/>
    <property type="match status" value="1"/>
</dbReference>
<evidence type="ECO:0000256" key="2">
    <source>
        <dbReference type="ARBA" id="ARBA00023125"/>
    </source>
</evidence>
<evidence type="ECO:0000259" key="4">
    <source>
        <dbReference type="PROSITE" id="PS50949"/>
    </source>
</evidence>
<dbReference type="GO" id="GO:0003677">
    <property type="term" value="F:DNA binding"/>
    <property type="evidence" value="ECO:0007669"/>
    <property type="project" value="UniProtKB-KW"/>
</dbReference>
<dbReference type="InterPro" id="IPR000524">
    <property type="entry name" value="Tscrpt_reg_HTH_GntR"/>
</dbReference>
<dbReference type="Pfam" id="PF07729">
    <property type="entry name" value="FCD"/>
    <property type="match status" value="1"/>
</dbReference>